<feature type="domain" description="Serine/threonine specific protein phosphatases" evidence="5">
    <location>
        <begin position="111"/>
        <end position="116"/>
    </location>
</feature>
<dbReference type="VEuPathDB" id="AmoebaDB:EHI8A_224790"/>
<keyword evidence="1" id="KW-0479">Metal-binding</keyword>
<dbReference type="InterPro" id="IPR047129">
    <property type="entry name" value="PPA2-like"/>
</dbReference>
<reference evidence="6 7" key="1">
    <citation type="submission" date="2016-05" db="EMBL/GenBank/DDBJ databases">
        <title>First whole genome sequencing of Entamoeba histolytica HM1:IMSS-clone-6.</title>
        <authorList>
            <person name="Mukherjee Avik.K."/>
            <person name="Izumyama S."/>
            <person name="Nakada-Tsukui K."/>
            <person name="Nozaki T."/>
        </authorList>
    </citation>
    <scope>NUCLEOTIDE SEQUENCE [LARGE SCALE GENOMIC DNA]</scope>
    <source>
        <strain evidence="6 7">HM1:IMSS clone 6</strain>
    </source>
</reference>
<evidence type="ECO:0000256" key="4">
    <source>
        <dbReference type="RuleBase" id="RU004273"/>
    </source>
</evidence>
<dbReference type="PROSITE" id="PS00125">
    <property type="entry name" value="SER_THR_PHOSPHATASE"/>
    <property type="match status" value="1"/>
</dbReference>
<dbReference type="VEuPathDB" id="AmoebaDB:KM1_154690"/>
<comment type="catalytic activity">
    <reaction evidence="4">
        <text>O-phospho-L-threonyl-[protein] + H2O = L-threonyl-[protein] + phosphate</text>
        <dbReference type="Rhea" id="RHEA:47004"/>
        <dbReference type="Rhea" id="RHEA-COMP:11060"/>
        <dbReference type="Rhea" id="RHEA-COMP:11605"/>
        <dbReference type="ChEBI" id="CHEBI:15377"/>
        <dbReference type="ChEBI" id="CHEBI:30013"/>
        <dbReference type="ChEBI" id="CHEBI:43474"/>
        <dbReference type="ChEBI" id="CHEBI:61977"/>
        <dbReference type="EC" id="3.1.3.16"/>
    </reaction>
</comment>
<sequence length="309" mass="35412">MSGDLNLDEIINRLWNYEMLEEYIICQLTNKAIEVMSQEPTVLTLSLPCTVCGDIHGQFHDLKELFSIGGTPPQTHYIFLGDYVDRGHYGLECLLLLVALKLRFPQRISLLRGNHECSLQTRDYGFYDECMKKYGNVNVWKHCVALFEFMATAATLDNEIFCVHGGLSQTATALDDIKKLERCKQIPPTGAYCELLWSDPDENQLEKFHKSSRGAGCMFNALAVQEFNQVNNTKLICRAHQLAQDGFQWFFNNTLVTVWSAPKYYYRMDNVASIMEIDTPTSYSFKVFEAAPQDPKGFVSKRNLPEYFI</sequence>
<protein>
    <recommendedName>
        <fullName evidence="4">Serine/threonine-protein phosphatase</fullName>
        <ecNumber evidence="4">3.1.3.16</ecNumber>
    </recommendedName>
</protein>
<dbReference type="CDD" id="cd07415">
    <property type="entry name" value="MPP_PP2A_PP4_PP6"/>
    <property type="match status" value="1"/>
</dbReference>
<dbReference type="VEuPathDB" id="AmoebaDB:EHI_031240"/>
<dbReference type="InterPro" id="IPR029052">
    <property type="entry name" value="Metallo-depent_PP-like"/>
</dbReference>
<evidence type="ECO:0000313" key="7">
    <source>
        <dbReference type="Proteomes" id="UP000078387"/>
    </source>
</evidence>
<dbReference type="Proteomes" id="UP000078387">
    <property type="component" value="Unassembled WGS sequence"/>
</dbReference>
<gene>
    <name evidence="6" type="ORF">CL6EHI_031240</name>
</gene>
<dbReference type="EC" id="3.1.3.16" evidence="4"/>
<comment type="caution">
    <text evidence="6">The sequence shown here is derived from an EMBL/GenBank/DDBJ whole genome shotgun (WGS) entry which is preliminary data.</text>
</comment>
<dbReference type="InterPro" id="IPR004843">
    <property type="entry name" value="Calcineurin-like_PHP"/>
</dbReference>
<evidence type="ECO:0000256" key="3">
    <source>
        <dbReference type="ARBA" id="ARBA00023211"/>
    </source>
</evidence>
<dbReference type="InterPro" id="IPR006186">
    <property type="entry name" value="Ser/Thr-sp_prot-phosphatase"/>
</dbReference>
<keyword evidence="3" id="KW-0464">Manganese</keyword>
<dbReference type="EMBL" id="BDEQ01000001">
    <property type="protein sequence ID" value="GAT96309.1"/>
    <property type="molecule type" value="Genomic_DNA"/>
</dbReference>
<name>A0A5K1USZ4_ENTHI</name>
<comment type="similarity">
    <text evidence="4">Belongs to the PPP phosphatase family.</text>
</comment>
<accession>A0A5K1USZ4</accession>
<dbReference type="VEuPathDB" id="AmoebaDB:EHI5A_123520"/>
<dbReference type="VEuPathDB" id="AmoebaDB:EHI7A_085790"/>
<evidence type="ECO:0000256" key="2">
    <source>
        <dbReference type="ARBA" id="ARBA00022801"/>
    </source>
</evidence>
<proteinExistence type="inferred from homology"/>
<dbReference type="PRINTS" id="PR00114">
    <property type="entry name" value="STPHPHTASE"/>
</dbReference>
<dbReference type="PANTHER" id="PTHR45619">
    <property type="entry name" value="SERINE/THREONINE-PROTEIN PHOSPHATASE PP2A-RELATED"/>
    <property type="match status" value="1"/>
</dbReference>
<evidence type="ECO:0000313" key="6">
    <source>
        <dbReference type="EMBL" id="GAT96309.1"/>
    </source>
</evidence>
<keyword evidence="2 4" id="KW-0378">Hydrolase</keyword>
<dbReference type="Gene3D" id="3.60.21.10">
    <property type="match status" value="1"/>
</dbReference>
<evidence type="ECO:0000256" key="1">
    <source>
        <dbReference type="ARBA" id="ARBA00022723"/>
    </source>
</evidence>
<evidence type="ECO:0000259" key="5">
    <source>
        <dbReference type="PROSITE" id="PS00125"/>
    </source>
</evidence>
<dbReference type="GO" id="GO:0004722">
    <property type="term" value="F:protein serine/threonine phosphatase activity"/>
    <property type="evidence" value="ECO:0007669"/>
    <property type="project" value="UniProtKB-EC"/>
</dbReference>
<organism evidence="6 7">
    <name type="scientific">Entamoeba histolytica</name>
    <dbReference type="NCBI Taxonomy" id="5759"/>
    <lineage>
        <taxon>Eukaryota</taxon>
        <taxon>Amoebozoa</taxon>
        <taxon>Evosea</taxon>
        <taxon>Archamoebae</taxon>
        <taxon>Mastigamoebida</taxon>
        <taxon>Entamoebidae</taxon>
        <taxon>Entamoeba</taxon>
    </lineage>
</organism>
<dbReference type="SUPFAM" id="SSF56300">
    <property type="entry name" value="Metallo-dependent phosphatases"/>
    <property type="match status" value="1"/>
</dbReference>
<dbReference type="GO" id="GO:0046872">
    <property type="term" value="F:metal ion binding"/>
    <property type="evidence" value="ECO:0007669"/>
    <property type="project" value="UniProtKB-KW"/>
</dbReference>
<dbReference type="OMA" id="DNIFCCH"/>
<dbReference type="AlphaFoldDB" id="A0A5K1USZ4"/>
<dbReference type="Pfam" id="PF00149">
    <property type="entry name" value="Metallophos"/>
    <property type="match status" value="1"/>
</dbReference>
<dbReference type="SMART" id="SM00156">
    <property type="entry name" value="PP2Ac"/>
    <property type="match status" value="1"/>
</dbReference>